<sequence>MHAHNAGQVALIRCRNCNIKRFFKPAELREVYGNVPIETLRGRMTCQMCRTSESIDAELLHLVGEESVSVRYRRLVGIKFVRVIWRDE</sequence>
<dbReference type="RefSeq" id="WP_337105296.1">
    <property type="nucleotide sequence ID" value="NZ_JAPYKS010000003.1"/>
</dbReference>
<name>A0ABU8KRM9_9HYPH</name>
<dbReference type="Proteomes" id="UP001387293">
    <property type="component" value="Unassembled WGS sequence"/>
</dbReference>
<proteinExistence type="predicted"/>
<reference evidence="1 2" key="1">
    <citation type="submission" date="2022-12" db="EMBL/GenBank/DDBJ databases">
        <authorList>
            <person name="Muema E."/>
        </authorList>
    </citation>
    <scope>NUCLEOTIDE SEQUENCE [LARGE SCALE GENOMIC DNA]</scope>
    <source>
        <strain evidence="2">1326</strain>
    </source>
</reference>
<accession>A0ABU8KRM9</accession>
<comment type="caution">
    <text evidence="1">The sequence shown here is derived from an EMBL/GenBank/DDBJ whole genome shotgun (WGS) entry which is preliminary data.</text>
</comment>
<organism evidence="1 2">
    <name type="scientific">Mesorhizobium salmacidum</name>
    <dbReference type="NCBI Taxonomy" id="3015171"/>
    <lineage>
        <taxon>Bacteria</taxon>
        <taxon>Pseudomonadati</taxon>
        <taxon>Pseudomonadota</taxon>
        <taxon>Alphaproteobacteria</taxon>
        <taxon>Hyphomicrobiales</taxon>
        <taxon>Phyllobacteriaceae</taxon>
        <taxon>Mesorhizobium</taxon>
    </lineage>
</organism>
<gene>
    <name evidence="1" type="ORF">O7A60_04965</name>
</gene>
<protein>
    <submittedName>
        <fullName evidence="1">Uncharacterized protein</fullName>
    </submittedName>
</protein>
<evidence type="ECO:0000313" key="2">
    <source>
        <dbReference type="Proteomes" id="UP001387293"/>
    </source>
</evidence>
<evidence type="ECO:0000313" key="1">
    <source>
        <dbReference type="EMBL" id="MEI9408122.1"/>
    </source>
</evidence>
<dbReference type="EMBL" id="JAPYKS010000003">
    <property type="protein sequence ID" value="MEI9408122.1"/>
    <property type="molecule type" value="Genomic_DNA"/>
</dbReference>
<keyword evidence="2" id="KW-1185">Reference proteome</keyword>